<protein>
    <submittedName>
        <fullName evidence="9">Sugar ABC transporter permease</fullName>
    </submittedName>
</protein>
<dbReference type="Proteomes" id="UP000593601">
    <property type="component" value="Chromosome"/>
</dbReference>
<dbReference type="InterPro" id="IPR051393">
    <property type="entry name" value="ABC_transporter_permease"/>
</dbReference>
<feature type="transmembrane region" description="Helical" evidence="7">
    <location>
        <begin position="238"/>
        <end position="258"/>
    </location>
</feature>
<keyword evidence="3" id="KW-1003">Cell membrane</keyword>
<evidence type="ECO:0000256" key="6">
    <source>
        <dbReference type="ARBA" id="ARBA00023136"/>
    </source>
</evidence>
<feature type="transmembrane region" description="Helical" evidence="7">
    <location>
        <begin position="190"/>
        <end position="211"/>
    </location>
</feature>
<reference evidence="9 10" key="1">
    <citation type="submission" date="2020-10" db="EMBL/GenBank/DDBJ databases">
        <title>Blautia liquoris sp.nov., isolated from the mud in a fermentation cellar used for the production of Chinese strong-flavoured liquor.</title>
        <authorList>
            <person name="Lu L."/>
        </authorList>
    </citation>
    <scope>NUCLEOTIDE SEQUENCE [LARGE SCALE GENOMIC DNA]</scope>
    <source>
        <strain evidence="9 10">LZLJ-3</strain>
    </source>
</reference>
<keyword evidence="6 7" id="KW-0472">Membrane</keyword>
<evidence type="ECO:0000256" key="1">
    <source>
        <dbReference type="ARBA" id="ARBA00004651"/>
    </source>
</evidence>
<comment type="similarity">
    <text evidence="7">Belongs to the binding-protein-dependent transport system permease family.</text>
</comment>
<organism evidence="9 10">
    <name type="scientific">Blautia liquoris</name>
    <dbReference type="NCBI Taxonomy" id="2779518"/>
    <lineage>
        <taxon>Bacteria</taxon>
        <taxon>Bacillati</taxon>
        <taxon>Bacillota</taxon>
        <taxon>Clostridia</taxon>
        <taxon>Lachnospirales</taxon>
        <taxon>Lachnospiraceae</taxon>
        <taxon>Blautia</taxon>
    </lineage>
</organism>
<evidence type="ECO:0000256" key="7">
    <source>
        <dbReference type="RuleBase" id="RU363032"/>
    </source>
</evidence>
<dbReference type="PANTHER" id="PTHR30193:SF37">
    <property type="entry name" value="INNER MEMBRANE ABC TRANSPORTER PERMEASE PROTEIN YCJO"/>
    <property type="match status" value="1"/>
</dbReference>
<dbReference type="CDD" id="cd06261">
    <property type="entry name" value="TM_PBP2"/>
    <property type="match status" value="1"/>
</dbReference>
<accession>A0A7M2RKM7</accession>
<evidence type="ECO:0000256" key="3">
    <source>
        <dbReference type="ARBA" id="ARBA00022475"/>
    </source>
</evidence>
<keyword evidence="4 7" id="KW-0812">Transmembrane</keyword>
<evidence type="ECO:0000313" key="9">
    <source>
        <dbReference type="EMBL" id="QOV20906.1"/>
    </source>
</evidence>
<feature type="transmembrane region" description="Helical" evidence="7">
    <location>
        <begin position="82"/>
        <end position="102"/>
    </location>
</feature>
<feature type="transmembrane region" description="Helical" evidence="7">
    <location>
        <begin position="136"/>
        <end position="157"/>
    </location>
</feature>
<feature type="transmembrane region" description="Helical" evidence="7">
    <location>
        <begin position="51"/>
        <end position="70"/>
    </location>
</feature>
<dbReference type="Pfam" id="PF00528">
    <property type="entry name" value="BPD_transp_1"/>
    <property type="match status" value="1"/>
</dbReference>
<evidence type="ECO:0000313" key="10">
    <source>
        <dbReference type="Proteomes" id="UP000593601"/>
    </source>
</evidence>
<evidence type="ECO:0000259" key="8">
    <source>
        <dbReference type="PROSITE" id="PS50928"/>
    </source>
</evidence>
<keyword evidence="10" id="KW-1185">Reference proteome</keyword>
<comment type="subcellular location">
    <subcellularLocation>
        <location evidence="1 7">Cell membrane</location>
        <topology evidence="1 7">Multi-pass membrane protein</topology>
    </subcellularLocation>
</comment>
<dbReference type="EMBL" id="CP063304">
    <property type="protein sequence ID" value="QOV20906.1"/>
    <property type="molecule type" value="Genomic_DNA"/>
</dbReference>
<gene>
    <name evidence="9" type="ORF">INP51_03035</name>
</gene>
<dbReference type="PROSITE" id="PS50928">
    <property type="entry name" value="ABC_TM1"/>
    <property type="match status" value="1"/>
</dbReference>
<evidence type="ECO:0000256" key="5">
    <source>
        <dbReference type="ARBA" id="ARBA00022989"/>
    </source>
</evidence>
<evidence type="ECO:0000256" key="2">
    <source>
        <dbReference type="ARBA" id="ARBA00022448"/>
    </source>
</evidence>
<keyword evidence="2 7" id="KW-0813">Transport</keyword>
<dbReference type="Gene3D" id="1.10.3720.10">
    <property type="entry name" value="MetI-like"/>
    <property type="match status" value="1"/>
</dbReference>
<sequence length="269" mass="30441">MFFIWPFVRALYMSFYDWSLMGNKKFIGLGNFIEAFHDEKFINSLIFTLKYAVIVTPCLFIVAFALALLVNQNFKGVTIFRTIYFAPVVISMTTCSLVWLWIYNDLYGVLNYILDKLGIISENILWMNSADTSLPAIVFMITWKMAGFTMLILIGAFQTIDEEVYEAASIDGASKIQKFTRITLPMIKSYIALAMIISVIGSVLAFEQFSIMTKGGPSSSTTTTVHYIYNTSFKYFHFGYGSAISMILLVILLGLSYFQMAALKDPTDN</sequence>
<proteinExistence type="inferred from homology"/>
<dbReference type="PANTHER" id="PTHR30193">
    <property type="entry name" value="ABC TRANSPORTER PERMEASE PROTEIN"/>
    <property type="match status" value="1"/>
</dbReference>
<dbReference type="InterPro" id="IPR000515">
    <property type="entry name" value="MetI-like"/>
</dbReference>
<feature type="domain" description="ABC transmembrane type-1" evidence="8">
    <location>
        <begin position="45"/>
        <end position="259"/>
    </location>
</feature>
<evidence type="ECO:0000256" key="4">
    <source>
        <dbReference type="ARBA" id="ARBA00022692"/>
    </source>
</evidence>
<dbReference type="SUPFAM" id="SSF161098">
    <property type="entry name" value="MetI-like"/>
    <property type="match status" value="1"/>
</dbReference>
<dbReference type="KEGG" id="bliq:INP51_03035"/>
<dbReference type="AlphaFoldDB" id="A0A7M2RKM7"/>
<dbReference type="GO" id="GO:0055085">
    <property type="term" value="P:transmembrane transport"/>
    <property type="evidence" value="ECO:0007669"/>
    <property type="project" value="InterPro"/>
</dbReference>
<keyword evidence="5 7" id="KW-1133">Transmembrane helix</keyword>
<dbReference type="GO" id="GO:0005886">
    <property type="term" value="C:plasma membrane"/>
    <property type="evidence" value="ECO:0007669"/>
    <property type="project" value="UniProtKB-SubCell"/>
</dbReference>
<name>A0A7M2RKM7_9FIRM</name>
<dbReference type="InterPro" id="IPR035906">
    <property type="entry name" value="MetI-like_sf"/>
</dbReference>